<comment type="caution">
    <text evidence="3">The sequence shown here is derived from an EMBL/GenBank/DDBJ whole genome shotgun (WGS) entry which is preliminary data.</text>
</comment>
<dbReference type="Proteomes" id="UP000253083">
    <property type="component" value="Unassembled WGS sequence"/>
</dbReference>
<dbReference type="InterPro" id="IPR038078">
    <property type="entry name" value="PhoU-like_sf"/>
</dbReference>
<evidence type="ECO:0008006" key="5">
    <source>
        <dbReference type="Google" id="ProtNLM"/>
    </source>
</evidence>
<evidence type="ECO:0000313" key="4">
    <source>
        <dbReference type="Proteomes" id="UP000253083"/>
    </source>
</evidence>
<name>A0A395JLP2_9GAMM</name>
<accession>A0A395JLP2</accession>
<dbReference type="Gene3D" id="1.20.58.220">
    <property type="entry name" value="Phosphate transport system protein phou homolog 2, domain 2"/>
    <property type="match status" value="1"/>
</dbReference>
<dbReference type="PANTHER" id="PTHR36536:SF3">
    <property type="entry name" value="UPF0111 PROTEIN HI_1603"/>
    <property type="match status" value="1"/>
</dbReference>
<comment type="similarity">
    <text evidence="1">Belongs to the UPF0111 family.</text>
</comment>
<sequence>MVSSPFSNLFGQSPIRPIQTHIGLAHQCAELLQPFMEAAMVNDWDTAKDLYQQIAKLEHDADDAKTQLRTNLPSSLMMPVDRGDLLLMISKQDKIANCTKDIAGIMVGRKMAIPVEISELMRKFVSLAIETSAQAVKAVNEMDELLELGFKGRVLDVVETLIEELNRLEHENDELQIKVRAQLFEIEESLSPINVIFLYKVIEWVGALADAAQSAGGKLQLLIAR</sequence>
<dbReference type="PANTHER" id="PTHR36536">
    <property type="entry name" value="UPF0111 PROTEIN HI_1603"/>
    <property type="match status" value="1"/>
</dbReference>
<dbReference type="InterPro" id="IPR002727">
    <property type="entry name" value="DUF47"/>
</dbReference>
<dbReference type="Pfam" id="PF01865">
    <property type="entry name" value="PhoU_div"/>
    <property type="match status" value="1"/>
</dbReference>
<evidence type="ECO:0000313" key="3">
    <source>
        <dbReference type="EMBL" id="RBP48700.1"/>
    </source>
</evidence>
<proteinExistence type="inferred from homology"/>
<keyword evidence="4" id="KW-1185">Reference proteome</keyword>
<dbReference type="AlphaFoldDB" id="A0A395JLP2"/>
<dbReference type="OrthoDB" id="9780540at2"/>
<dbReference type="NCBIfam" id="TIGR00153">
    <property type="entry name" value="TIGR00153 family protein"/>
    <property type="match status" value="1"/>
</dbReference>
<dbReference type="SUPFAM" id="SSF109755">
    <property type="entry name" value="PhoU-like"/>
    <property type="match status" value="1"/>
</dbReference>
<dbReference type="InterPro" id="IPR018445">
    <property type="entry name" value="Put_Phosphate_transp_reg"/>
</dbReference>
<keyword evidence="2" id="KW-0175">Coiled coil</keyword>
<dbReference type="EMBL" id="QNRT01000005">
    <property type="protein sequence ID" value="RBP48700.1"/>
    <property type="molecule type" value="Genomic_DNA"/>
</dbReference>
<evidence type="ECO:0000256" key="1">
    <source>
        <dbReference type="ARBA" id="ARBA00008591"/>
    </source>
</evidence>
<reference evidence="3 4" key="1">
    <citation type="submission" date="2018-06" db="EMBL/GenBank/DDBJ databases">
        <title>Genomic Encyclopedia of Type Strains, Phase IV (KMG-IV): sequencing the most valuable type-strain genomes for metagenomic binning, comparative biology and taxonomic classification.</title>
        <authorList>
            <person name="Goeker M."/>
        </authorList>
    </citation>
    <scope>NUCLEOTIDE SEQUENCE [LARGE SCALE GENOMIC DNA]</scope>
    <source>
        <strain evidence="3 4">DSM 24032</strain>
    </source>
</reference>
<protein>
    <recommendedName>
        <fullName evidence="5">TIGR00153 family protein</fullName>
    </recommendedName>
</protein>
<gene>
    <name evidence="3" type="ORF">DFR28_10538</name>
</gene>
<dbReference type="InParanoid" id="A0A395JLP2"/>
<dbReference type="RefSeq" id="WP_113955304.1">
    <property type="nucleotide sequence ID" value="NZ_QNRT01000005.1"/>
</dbReference>
<feature type="coiled-coil region" evidence="2">
    <location>
        <begin position="158"/>
        <end position="185"/>
    </location>
</feature>
<evidence type="ECO:0000256" key="2">
    <source>
        <dbReference type="SAM" id="Coils"/>
    </source>
</evidence>
<organism evidence="3 4">
    <name type="scientific">Arenicella xantha</name>
    <dbReference type="NCBI Taxonomy" id="644221"/>
    <lineage>
        <taxon>Bacteria</taxon>
        <taxon>Pseudomonadati</taxon>
        <taxon>Pseudomonadota</taxon>
        <taxon>Gammaproteobacteria</taxon>
        <taxon>Arenicellales</taxon>
        <taxon>Arenicellaceae</taxon>
        <taxon>Arenicella</taxon>
    </lineage>
</organism>